<gene>
    <name evidence="4" type="ORF">A6769_06970</name>
</gene>
<keyword evidence="2" id="KW-0812">Transmembrane</keyword>
<evidence type="ECO:0000256" key="2">
    <source>
        <dbReference type="SAM" id="Phobius"/>
    </source>
</evidence>
<feature type="compositionally biased region" description="Polar residues" evidence="1">
    <location>
        <begin position="147"/>
        <end position="156"/>
    </location>
</feature>
<feature type="transmembrane region" description="Helical" evidence="2">
    <location>
        <begin position="56"/>
        <end position="75"/>
    </location>
</feature>
<evidence type="ECO:0000256" key="1">
    <source>
        <dbReference type="SAM" id="MobiDB-lite"/>
    </source>
</evidence>
<keyword evidence="2" id="KW-1133">Transmembrane helix</keyword>
<proteinExistence type="predicted"/>
<dbReference type="AlphaFoldDB" id="A0A367RSC8"/>
<evidence type="ECO:0000313" key="5">
    <source>
        <dbReference type="Proteomes" id="UP000252085"/>
    </source>
</evidence>
<sequence length="271" mass="30382">MWKSKLIFRFILSVAAIATSVQLNSASNYAIAQSASSNPTVESEQENQALEDAKVAMAEVGIGAIAGLLISGLWYQKRRYHKIQSRAKINRFREEFLCGSLADYYLSTSKANSSPKNSRKTLPTPTKEESPTSEETFVTPTKEEISDPSTSETNNLAAEPTPATASNFLSDSYHKLIEEIVNTALNSQISSKEYIYRQLVENVSSGNDEIFERCLSDRLHSTQSELHKVINSPSLFQKETPELKKARLNRTLKALQSIQGEWEQIQKQKRD</sequence>
<reference evidence="5" key="1">
    <citation type="submission" date="2016-04" db="EMBL/GenBank/DDBJ databases">
        <authorList>
            <person name="Tabuchi Yagui T.R."/>
        </authorList>
    </citation>
    <scope>NUCLEOTIDE SEQUENCE [LARGE SCALE GENOMIC DNA]</scope>
</reference>
<organism evidence="4 5">
    <name type="scientific">Nostoc punctiforme NIES-2108</name>
    <dbReference type="NCBI Taxonomy" id="1356359"/>
    <lineage>
        <taxon>Bacteria</taxon>
        <taxon>Bacillati</taxon>
        <taxon>Cyanobacteriota</taxon>
        <taxon>Cyanophyceae</taxon>
        <taxon>Nostocales</taxon>
        <taxon>Nostocaceae</taxon>
        <taxon>Nostoc</taxon>
    </lineage>
</organism>
<feature type="region of interest" description="Disordered" evidence="1">
    <location>
        <begin position="109"/>
        <end position="163"/>
    </location>
</feature>
<evidence type="ECO:0000256" key="3">
    <source>
        <dbReference type="SAM" id="SignalP"/>
    </source>
</evidence>
<feature type="chain" id="PRO_5016562402" evidence="3">
    <location>
        <begin position="19"/>
        <end position="271"/>
    </location>
</feature>
<name>A0A367RSC8_NOSPU</name>
<keyword evidence="3" id="KW-0732">Signal</keyword>
<accession>A0A367RSC8</accession>
<comment type="caution">
    <text evidence="4">The sequence shown here is derived from an EMBL/GenBank/DDBJ whole genome shotgun (WGS) entry which is preliminary data.</text>
</comment>
<keyword evidence="2" id="KW-0472">Membrane</keyword>
<evidence type="ECO:0000313" key="4">
    <source>
        <dbReference type="EMBL" id="RCJ39486.1"/>
    </source>
</evidence>
<dbReference type="Proteomes" id="UP000252085">
    <property type="component" value="Unassembled WGS sequence"/>
</dbReference>
<feature type="signal peptide" evidence="3">
    <location>
        <begin position="1"/>
        <end position="18"/>
    </location>
</feature>
<dbReference type="EMBL" id="LXQE01000096">
    <property type="protein sequence ID" value="RCJ39486.1"/>
    <property type="molecule type" value="Genomic_DNA"/>
</dbReference>
<protein>
    <submittedName>
        <fullName evidence="4">Uncharacterized protein</fullName>
    </submittedName>
</protein>